<feature type="signal peptide" evidence="1">
    <location>
        <begin position="1"/>
        <end position="18"/>
    </location>
</feature>
<dbReference type="EMBL" id="FOVD01000001">
    <property type="protein sequence ID" value="SFN06090.1"/>
    <property type="molecule type" value="Genomic_DNA"/>
</dbReference>
<organism evidence="2 3">
    <name type="scientific">Chryseobacterium oleae</name>
    <dbReference type="NCBI Taxonomy" id="491207"/>
    <lineage>
        <taxon>Bacteria</taxon>
        <taxon>Pseudomonadati</taxon>
        <taxon>Bacteroidota</taxon>
        <taxon>Flavobacteriia</taxon>
        <taxon>Flavobacteriales</taxon>
        <taxon>Weeksellaceae</taxon>
        <taxon>Chryseobacterium group</taxon>
        <taxon>Chryseobacterium</taxon>
    </lineage>
</organism>
<name>A0A1I4VY71_CHROL</name>
<evidence type="ECO:0000313" key="3">
    <source>
        <dbReference type="Proteomes" id="UP000198769"/>
    </source>
</evidence>
<accession>A0A1I4VY71</accession>
<dbReference type="AlphaFoldDB" id="A0A1I4VY71"/>
<dbReference type="InterPro" id="IPR022385">
    <property type="entry name" value="Rhs_assc_core"/>
</dbReference>
<dbReference type="Gene3D" id="2.180.10.10">
    <property type="entry name" value="RHS repeat-associated core"/>
    <property type="match status" value="1"/>
</dbReference>
<evidence type="ECO:0000313" key="2">
    <source>
        <dbReference type="EMBL" id="SFN06090.1"/>
    </source>
</evidence>
<keyword evidence="1" id="KW-0732">Signal</keyword>
<sequence length="407" mass="45053">MKRILLIAFAVITGFTQAQVKKTQTKQNPKVEKKWVNPVKLTKEERNRPYMDEVLKTKDSLTPQEAERRRKNIAVGNPFAKYGVYPKIATLSKGKYLEFHDTDSIVVIGSVRYNKKTGNIIEIREVDLSDPDAQPIGDTHGRWISPDPLSEEFPSWSPYNYAKNNPLRNIDPDGMAPLDIVYINNNGQEVHRIKSHTQFKTYIQATANASDYPQRNSAGWKEVPMPNIIQTRGTEDVSGAEYQTNDYQIAARVGYFNQAKNSGALDLFTEGGNAIPKDALKGMSDLDPTLVKAMTVQESNAGAKGETDIMQSNVKGDWHGGEMKSKYGLKFGEGASVTNSLFAGTRILGTKGFKGGVGYDAKTGKSTFNFQGWPKAVEQYNGGGVAGYLQSVSKMQKESKKPTPSDY</sequence>
<dbReference type="RefSeq" id="WP_090023034.1">
    <property type="nucleotide sequence ID" value="NZ_FOVD01000001.1"/>
</dbReference>
<gene>
    <name evidence="2" type="ORF">SAMN05421594_0726</name>
</gene>
<dbReference type="Proteomes" id="UP000198769">
    <property type="component" value="Unassembled WGS sequence"/>
</dbReference>
<dbReference type="OrthoDB" id="1232418at2"/>
<keyword evidence="3" id="KW-1185">Reference proteome</keyword>
<evidence type="ECO:0000256" key="1">
    <source>
        <dbReference type="SAM" id="SignalP"/>
    </source>
</evidence>
<proteinExistence type="predicted"/>
<feature type="chain" id="PRO_5011510373" evidence="1">
    <location>
        <begin position="19"/>
        <end position="407"/>
    </location>
</feature>
<reference evidence="3" key="1">
    <citation type="submission" date="2016-10" db="EMBL/GenBank/DDBJ databases">
        <authorList>
            <person name="Varghese N."/>
            <person name="Submissions S."/>
        </authorList>
    </citation>
    <scope>NUCLEOTIDE SEQUENCE [LARGE SCALE GENOMIC DNA]</scope>
    <source>
        <strain evidence="3">DSM 25575</strain>
    </source>
</reference>
<protein>
    <submittedName>
        <fullName evidence="2">RHS repeat-associated core domain-containing protein</fullName>
    </submittedName>
</protein>
<dbReference type="NCBIfam" id="TIGR03696">
    <property type="entry name" value="Rhs_assc_core"/>
    <property type="match status" value="1"/>
</dbReference>